<evidence type="ECO:0000313" key="1">
    <source>
        <dbReference type="EMBL" id="KAA5805056.1"/>
    </source>
</evidence>
<dbReference type="PROSITE" id="PS51257">
    <property type="entry name" value="PROKAR_LIPOPROTEIN"/>
    <property type="match status" value="1"/>
</dbReference>
<comment type="caution">
    <text evidence="1">The sequence shown here is derived from an EMBL/GenBank/DDBJ whole genome shotgun (WGS) entry which is preliminary data.</text>
</comment>
<reference evidence="1 2" key="1">
    <citation type="submission" date="2019-09" db="EMBL/GenBank/DDBJ databases">
        <authorList>
            <person name="Kevbrin V."/>
            <person name="Grouzdev D.S."/>
        </authorList>
    </citation>
    <scope>NUCLEOTIDE SEQUENCE [LARGE SCALE GENOMIC DNA]</scope>
    <source>
        <strain evidence="1 2">G-192</strain>
    </source>
</reference>
<dbReference type="EMBL" id="VWOJ01000001">
    <property type="protein sequence ID" value="KAA5805056.1"/>
    <property type="molecule type" value="Genomic_DNA"/>
</dbReference>
<proteinExistence type="predicted"/>
<gene>
    <name evidence="1" type="ORF">F1654_03420</name>
</gene>
<protein>
    <submittedName>
        <fullName evidence="1">Uncharacterized protein</fullName>
    </submittedName>
</protein>
<dbReference type="RefSeq" id="WP_150022087.1">
    <property type="nucleotide sequence ID" value="NZ_VWOJ01000001.1"/>
</dbReference>
<dbReference type="Proteomes" id="UP000325122">
    <property type="component" value="Unassembled WGS sequence"/>
</dbReference>
<sequence>MNKYSLTALTSVAAFFLSGCDPFASSYPSSRFLVCLQQPQQADDLRLFFAKHVIENGFLYHDMPILVDVPLHSSARGEPRPGYWEDIRLAAQVPGATTFMMANNASLYGHEVSIAIFASNIPEASRAFEADFSQALLIEWNAIPINPRVGLIPGVCDNLDEVAL</sequence>
<organism evidence="1 2">
    <name type="scientific">Alkalicaulis satelles</name>
    <dbReference type="NCBI Taxonomy" id="2609175"/>
    <lineage>
        <taxon>Bacteria</taxon>
        <taxon>Pseudomonadati</taxon>
        <taxon>Pseudomonadota</taxon>
        <taxon>Alphaproteobacteria</taxon>
        <taxon>Maricaulales</taxon>
        <taxon>Maricaulaceae</taxon>
        <taxon>Alkalicaulis</taxon>
    </lineage>
</organism>
<accession>A0A5M6ZJQ6</accession>
<keyword evidence="2" id="KW-1185">Reference proteome</keyword>
<name>A0A5M6ZJQ6_9PROT</name>
<dbReference type="AlphaFoldDB" id="A0A5M6ZJQ6"/>
<evidence type="ECO:0000313" key="2">
    <source>
        <dbReference type="Proteomes" id="UP000325122"/>
    </source>
</evidence>